<reference evidence="1" key="1">
    <citation type="submission" date="2019-02" db="EMBL/GenBank/DDBJ databases">
        <title>Genomic characterization of isolates from hospital effluents in KZN, South Africa.</title>
        <authorList>
            <person name="Ntshobeni N."/>
            <person name="Allam M."/>
            <person name="Ismail A."/>
            <person name="Amoako D."/>
            <person name="Essack S."/>
            <person name="Chenia H."/>
        </authorList>
    </citation>
    <scope>NUCLEOTIDE SEQUENCE</scope>
    <source>
        <strain evidence="1">AFE97_S1</strain>
    </source>
</reference>
<sequence>MISISDLINEIGSENISVQLLSKTIVSIKESTDNTTVSFVTDADLDEEALVLWVDKDVFNEAYAILKARG</sequence>
<dbReference type="EMBL" id="SHDO01000058">
    <property type="protein sequence ID" value="MBX6983147.1"/>
    <property type="molecule type" value="Genomic_DNA"/>
</dbReference>
<evidence type="ECO:0000313" key="1">
    <source>
        <dbReference type="EMBL" id="MBX6983147.1"/>
    </source>
</evidence>
<organism evidence="1 2">
    <name type="scientific">Providencia rettgeri</name>
    <dbReference type="NCBI Taxonomy" id="587"/>
    <lineage>
        <taxon>Bacteria</taxon>
        <taxon>Pseudomonadati</taxon>
        <taxon>Pseudomonadota</taxon>
        <taxon>Gammaproteobacteria</taxon>
        <taxon>Enterobacterales</taxon>
        <taxon>Morganellaceae</taxon>
        <taxon>Providencia</taxon>
    </lineage>
</organism>
<gene>
    <name evidence="1" type="ORF">EX242_23190</name>
</gene>
<evidence type="ECO:0000313" key="2">
    <source>
        <dbReference type="Proteomes" id="UP000824410"/>
    </source>
</evidence>
<accession>A0AAP2NYR2</accession>
<protein>
    <submittedName>
        <fullName evidence="1">Uncharacterized protein</fullName>
    </submittedName>
</protein>
<name>A0AAP2NYR2_PRORE</name>
<proteinExistence type="predicted"/>
<dbReference type="Proteomes" id="UP000824410">
    <property type="component" value="Unassembled WGS sequence"/>
</dbReference>
<dbReference type="RefSeq" id="WP_131680878.1">
    <property type="nucleotide sequence ID" value="NZ_SHCZ01000014.1"/>
</dbReference>
<comment type="caution">
    <text evidence="1">The sequence shown here is derived from an EMBL/GenBank/DDBJ whole genome shotgun (WGS) entry which is preliminary data.</text>
</comment>
<dbReference type="AlphaFoldDB" id="A0AAP2NYR2"/>